<dbReference type="GO" id="GO:0005737">
    <property type="term" value="C:cytoplasm"/>
    <property type="evidence" value="ECO:0007669"/>
    <property type="project" value="TreeGrafter"/>
</dbReference>
<dbReference type="EMBL" id="JAPZBU010000011">
    <property type="protein sequence ID" value="KAJ5378819.1"/>
    <property type="molecule type" value="Genomic_DNA"/>
</dbReference>
<dbReference type="PRINTS" id="PR00411">
    <property type="entry name" value="PNDRDTASEI"/>
</dbReference>
<proteinExistence type="predicted"/>
<sequence>MLSDRVTFITKALIVVGPYLGRAAIRRVAAYGHSWTWRNTPDAKNIVVLGGSFAGTELVRGLTETLPTGNKVVWIEKHSHFNYIFNFPRYSVLKRHEQRAFIPYDFIATGAPLGILTSIQDEAIAITDAHVLLASGERIDYACLAIATGSTQPLPANVSCNKRSEACRELQGAQQTIEASPNIAVVGGGAVGVQLASDIKDFFPTKDVTLIHSRDRLMNRFGSRLQDYVLTALRDELKIRVLLNERPKLPVGGNFAQSTSLTFSDGHEEFDLVIGCIGQRPNSSLLKICYPDAISKENSRILVRPTLQVFSATNPTKNLPIFAFGDVADHSGPRMGRAGWTQAGVVLENILSTIQGQAASRRYVPDIFIEGAIKLTLGKTHLVFYAVENGEHGSDFLIPSRDGKLDLEAENAWKEYGVDFKQLWK</sequence>
<dbReference type="Gene3D" id="3.50.50.100">
    <property type="match status" value="1"/>
</dbReference>
<evidence type="ECO:0000313" key="2">
    <source>
        <dbReference type="EMBL" id="KAJ5378819.1"/>
    </source>
</evidence>
<dbReference type="OrthoDB" id="202203at2759"/>
<protein>
    <recommendedName>
        <fullName evidence="1">FAD/NAD(P)-binding domain-containing protein</fullName>
    </recommendedName>
</protein>
<comment type="caution">
    <text evidence="2">The sequence shown here is derived from an EMBL/GenBank/DDBJ whole genome shotgun (WGS) entry which is preliminary data.</text>
</comment>
<dbReference type="InterPro" id="IPR023753">
    <property type="entry name" value="FAD/NAD-binding_dom"/>
</dbReference>
<dbReference type="Pfam" id="PF07992">
    <property type="entry name" value="Pyr_redox_2"/>
    <property type="match status" value="1"/>
</dbReference>
<gene>
    <name evidence="2" type="ORF">N7509_011938</name>
</gene>
<dbReference type="AlphaFoldDB" id="A0A9W9VFF3"/>
<evidence type="ECO:0000259" key="1">
    <source>
        <dbReference type="Pfam" id="PF07992"/>
    </source>
</evidence>
<dbReference type="Proteomes" id="UP001147747">
    <property type="component" value="Unassembled WGS sequence"/>
</dbReference>
<keyword evidence="3" id="KW-1185">Reference proteome</keyword>
<dbReference type="RefSeq" id="XP_056482605.1">
    <property type="nucleotide sequence ID" value="XM_056636575.1"/>
</dbReference>
<dbReference type="PRINTS" id="PR00368">
    <property type="entry name" value="FADPNR"/>
</dbReference>
<feature type="domain" description="FAD/NAD(P)-binding" evidence="1">
    <location>
        <begin position="45"/>
        <end position="333"/>
    </location>
</feature>
<dbReference type="InterPro" id="IPR036188">
    <property type="entry name" value="FAD/NAD-bd_sf"/>
</dbReference>
<reference evidence="2" key="2">
    <citation type="journal article" date="2023" name="IMA Fungus">
        <title>Comparative genomic study of the Penicillium genus elucidates a diverse pangenome and 15 lateral gene transfer events.</title>
        <authorList>
            <person name="Petersen C."/>
            <person name="Sorensen T."/>
            <person name="Nielsen M.R."/>
            <person name="Sondergaard T.E."/>
            <person name="Sorensen J.L."/>
            <person name="Fitzpatrick D.A."/>
            <person name="Frisvad J.C."/>
            <person name="Nielsen K.L."/>
        </authorList>
    </citation>
    <scope>NUCLEOTIDE SEQUENCE</scope>
    <source>
        <strain evidence="2">IBT 29677</strain>
    </source>
</reference>
<reference evidence="2" key="1">
    <citation type="submission" date="2022-12" db="EMBL/GenBank/DDBJ databases">
        <authorList>
            <person name="Petersen C."/>
        </authorList>
    </citation>
    <scope>NUCLEOTIDE SEQUENCE</scope>
    <source>
        <strain evidence="2">IBT 29677</strain>
    </source>
</reference>
<name>A0A9W9VFF3_9EURO</name>
<dbReference type="GO" id="GO:0004174">
    <property type="term" value="F:electron-transferring-flavoprotein dehydrogenase activity"/>
    <property type="evidence" value="ECO:0007669"/>
    <property type="project" value="TreeGrafter"/>
</dbReference>
<dbReference type="SUPFAM" id="SSF51905">
    <property type="entry name" value="FAD/NAD(P)-binding domain"/>
    <property type="match status" value="1"/>
</dbReference>
<dbReference type="PANTHER" id="PTHR43735">
    <property type="entry name" value="APOPTOSIS-INDUCING FACTOR 1"/>
    <property type="match status" value="1"/>
</dbReference>
<dbReference type="GeneID" id="81375555"/>
<evidence type="ECO:0000313" key="3">
    <source>
        <dbReference type="Proteomes" id="UP001147747"/>
    </source>
</evidence>
<dbReference type="PANTHER" id="PTHR43735:SF5">
    <property type="entry name" value="FAD_NAD(P)-BINDING DOMAIN-CONTAINING PROTEIN"/>
    <property type="match status" value="1"/>
</dbReference>
<accession>A0A9W9VFF3</accession>
<dbReference type="GO" id="GO:0050660">
    <property type="term" value="F:flavin adenine dinucleotide binding"/>
    <property type="evidence" value="ECO:0007669"/>
    <property type="project" value="TreeGrafter"/>
</dbReference>
<organism evidence="2 3">
    <name type="scientific">Penicillium cosmopolitanum</name>
    <dbReference type="NCBI Taxonomy" id="1131564"/>
    <lineage>
        <taxon>Eukaryota</taxon>
        <taxon>Fungi</taxon>
        <taxon>Dikarya</taxon>
        <taxon>Ascomycota</taxon>
        <taxon>Pezizomycotina</taxon>
        <taxon>Eurotiomycetes</taxon>
        <taxon>Eurotiomycetidae</taxon>
        <taxon>Eurotiales</taxon>
        <taxon>Aspergillaceae</taxon>
        <taxon>Penicillium</taxon>
    </lineage>
</organism>